<protein>
    <submittedName>
        <fullName evidence="1">Uncharacterized protein</fullName>
    </submittedName>
</protein>
<accession>A0A090FDM0</accession>
<gene>
    <name evidence="1" type="ORF">MPLDJ20_260111</name>
</gene>
<evidence type="ECO:0000313" key="2">
    <source>
        <dbReference type="Proteomes" id="UP000046373"/>
    </source>
</evidence>
<proteinExistence type="predicted"/>
<dbReference type="Proteomes" id="UP000046373">
    <property type="component" value="Unassembled WGS sequence"/>
</dbReference>
<dbReference type="EMBL" id="CCNB01000019">
    <property type="protein sequence ID" value="CDX39741.1"/>
    <property type="molecule type" value="Genomic_DNA"/>
</dbReference>
<reference evidence="1 2" key="1">
    <citation type="submission" date="2014-08" db="EMBL/GenBank/DDBJ databases">
        <authorList>
            <person name="Moulin Lionel"/>
        </authorList>
    </citation>
    <scope>NUCLEOTIDE SEQUENCE [LARGE SCALE GENOMIC DNA]</scope>
</reference>
<organism evidence="1 2">
    <name type="scientific">Mesorhizobium plurifarium</name>
    <dbReference type="NCBI Taxonomy" id="69974"/>
    <lineage>
        <taxon>Bacteria</taxon>
        <taxon>Pseudomonadati</taxon>
        <taxon>Pseudomonadota</taxon>
        <taxon>Alphaproteobacteria</taxon>
        <taxon>Hyphomicrobiales</taxon>
        <taxon>Phyllobacteriaceae</taxon>
        <taxon>Mesorhizobium</taxon>
    </lineage>
</organism>
<dbReference type="AlphaFoldDB" id="A0A090FDM0"/>
<name>A0A090FDM0_MESPL</name>
<evidence type="ECO:0000313" key="1">
    <source>
        <dbReference type="EMBL" id="CDX39741.1"/>
    </source>
</evidence>
<sequence>MTVGSTNWQRPIILRSGEPASSDANALRHSLKDAKVAFAVSTGLQMDASPGLHESKTITAAVAASIRNSLCWRSQRRQNRFVSYLLKYIIALTPGFRAFLLGCGQRDGLPTPVSNNEQECWAIRLGAILPFQDSGWAERGPRFFWPLHQMQ</sequence>